<evidence type="ECO:0000256" key="1">
    <source>
        <dbReference type="ARBA" id="ARBA00004173"/>
    </source>
</evidence>
<evidence type="ECO:0000256" key="2">
    <source>
        <dbReference type="ARBA" id="ARBA00023054"/>
    </source>
</evidence>
<evidence type="ECO:0000256" key="3">
    <source>
        <dbReference type="ARBA" id="ARBA00023128"/>
    </source>
</evidence>
<dbReference type="Proteomes" id="UP000324832">
    <property type="component" value="Unassembled WGS sequence"/>
</dbReference>
<dbReference type="PANTHER" id="PTHR15751">
    <property type="entry name" value="TRAFFICKING KINESIN-BINDING PROTEIN"/>
    <property type="match status" value="1"/>
</dbReference>
<gene>
    <name evidence="6" type="ORF">LSINAPIS_LOCUS6356</name>
</gene>
<comment type="subcellular location">
    <subcellularLocation>
        <location evidence="1">Mitochondrion</location>
    </subcellularLocation>
</comment>
<name>A0A5E4QAC8_9NEOP</name>
<dbReference type="InterPro" id="IPR006933">
    <property type="entry name" value="HAP1_N"/>
</dbReference>
<keyword evidence="7" id="KW-1185">Reference proteome</keyword>
<organism evidence="6 7">
    <name type="scientific">Leptidea sinapis</name>
    <dbReference type="NCBI Taxonomy" id="189913"/>
    <lineage>
        <taxon>Eukaryota</taxon>
        <taxon>Metazoa</taxon>
        <taxon>Ecdysozoa</taxon>
        <taxon>Arthropoda</taxon>
        <taxon>Hexapoda</taxon>
        <taxon>Insecta</taxon>
        <taxon>Pterygota</taxon>
        <taxon>Neoptera</taxon>
        <taxon>Endopterygota</taxon>
        <taxon>Lepidoptera</taxon>
        <taxon>Glossata</taxon>
        <taxon>Ditrysia</taxon>
        <taxon>Papilionoidea</taxon>
        <taxon>Pieridae</taxon>
        <taxon>Dismorphiinae</taxon>
        <taxon>Leptidea</taxon>
    </lineage>
</organism>
<dbReference type="GO" id="GO:0017022">
    <property type="term" value="F:myosin binding"/>
    <property type="evidence" value="ECO:0007669"/>
    <property type="project" value="TreeGrafter"/>
</dbReference>
<dbReference type="PANTHER" id="PTHR15751:SF12">
    <property type="entry name" value="TRAFFICKING KINESIN-BINDING PROTEIN MILT"/>
    <property type="match status" value="1"/>
</dbReference>
<keyword evidence="2" id="KW-0175">Coiled coil</keyword>
<dbReference type="GO" id="GO:0006605">
    <property type="term" value="P:protein targeting"/>
    <property type="evidence" value="ECO:0007669"/>
    <property type="project" value="TreeGrafter"/>
</dbReference>
<evidence type="ECO:0000259" key="5">
    <source>
        <dbReference type="SMART" id="SM01424"/>
    </source>
</evidence>
<evidence type="ECO:0000313" key="6">
    <source>
        <dbReference type="EMBL" id="VVC94387.1"/>
    </source>
</evidence>
<dbReference type="SMART" id="SM01424">
    <property type="entry name" value="HAP1_N"/>
    <property type="match status" value="1"/>
</dbReference>
<dbReference type="GO" id="GO:0047496">
    <property type="term" value="P:vesicle transport along microtubule"/>
    <property type="evidence" value="ECO:0007669"/>
    <property type="project" value="TreeGrafter"/>
</dbReference>
<accession>A0A5E4QAC8</accession>
<dbReference type="Pfam" id="PF04849">
    <property type="entry name" value="HAP1_N"/>
    <property type="match status" value="1"/>
</dbReference>
<sequence length="263" mass="28960">MTKTYNDIEAVTRLLEEKEKDLELTARIGKELLAANGRLEARVTALEADLRGARDHITQLKHELSTKSDLLQLTAEHDHTLRILEITRENQNALAAELADAKKVFETVQCASRWSGGSLSGSEPECAPKPKPKTISTDSFFEDISDVESEDLYPGNTGVDDLGTDRSISEDSAVWGAGAGARYRSPHKLQIVKPMEGSLTLHTWAQLARPTMSGLLEEQEGVGVRGSRSAQALGLRMYRLSDVEEDDDMLGLPHSSHIYTFTN</sequence>
<evidence type="ECO:0000256" key="4">
    <source>
        <dbReference type="SAM" id="MobiDB-lite"/>
    </source>
</evidence>
<proteinExistence type="predicted"/>
<dbReference type="EMBL" id="FZQP02001992">
    <property type="protein sequence ID" value="VVC94387.1"/>
    <property type="molecule type" value="Genomic_DNA"/>
</dbReference>
<dbReference type="GO" id="GO:0048311">
    <property type="term" value="P:mitochondrion distribution"/>
    <property type="evidence" value="ECO:0007669"/>
    <property type="project" value="TreeGrafter"/>
</dbReference>
<dbReference type="InterPro" id="IPR051946">
    <property type="entry name" value="Intracell_Traff-Reg"/>
</dbReference>
<feature type="region of interest" description="Disordered" evidence="4">
    <location>
        <begin position="116"/>
        <end position="137"/>
    </location>
</feature>
<dbReference type="AlphaFoldDB" id="A0A5E4QAC8"/>
<reference evidence="6 7" key="1">
    <citation type="submission" date="2017-07" db="EMBL/GenBank/DDBJ databases">
        <authorList>
            <person name="Talla V."/>
            <person name="Backstrom N."/>
        </authorList>
    </citation>
    <scope>NUCLEOTIDE SEQUENCE [LARGE SCALE GENOMIC DNA]</scope>
</reference>
<dbReference type="GO" id="GO:0005739">
    <property type="term" value="C:mitochondrion"/>
    <property type="evidence" value="ECO:0007669"/>
    <property type="project" value="UniProtKB-SubCell"/>
</dbReference>
<feature type="non-terminal residue" evidence="6">
    <location>
        <position position="263"/>
    </location>
</feature>
<dbReference type="GO" id="GO:0031410">
    <property type="term" value="C:cytoplasmic vesicle"/>
    <property type="evidence" value="ECO:0007669"/>
    <property type="project" value="TreeGrafter"/>
</dbReference>
<protein>
    <recommendedName>
        <fullName evidence="5">HAP1 N-terminal domain-containing protein</fullName>
    </recommendedName>
</protein>
<keyword evidence="3" id="KW-0496">Mitochondrion</keyword>
<evidence type="ECO:0000313" key="7">
    <source>
        <dbReference type="Proteomes" id="UP000324832"/>
    </source>
</evidence>
<feature type="domain" description="HAP1 N-terminal" evidence="5">
    <location>
        <begin position="1"/>
        <end position="113"/>
    </location>
</feature>